<evidence type="ECO:0000256" key="1">
    <source>
        <dbReference type="SAM" id="MobiDB-lite"/>
    </source>
</evidence>
<accession>A0A4C1V557</accession>
<feature type="region of interest" description="Disordered" evidence="1">
    <location>
        <begin position="1"/>
        <end position="21"/>
    </location>
</feature>
<sequence>MPESHGANKYASHWKQDGHRRPWESLVNCRPKLALLFEIRTRIGIYLDQDKNQKRAAVQIESGIEAGPAS</sequence>
<dbReference type="EMBL" id="BGZK01000274">
    <property type="protein sequence ID" value="GBP33496.1"/>
    <property type="molecule type" value="Genomic_DNA"/>
</dbReference>
<comment type="caution">
    <text evidence="2">The sequence shown here is derived from an EMBL/GenBank/DDBJ whole genome shotgun (WGS) entry which is preliminary data.</text>
</comment>
<protein>
    <submittedName>
        <fullName evidence="2">Uncharacterized protein</fullName>
    </submittedName>
</protein>
<evidence type="ECO:0000313" key="3">
    <source>
        <dbReference type="Proteomes" id="UP000299102"/>
    </source>
</evidence>
<organism evidence="2 3">
    <name type="scientific">Eumeta variegata</name>
    <name type="common">Bagworm moth</name>
    <name type="synonym">Eumeta japonica</name>
    <dbReference type="NCBI Taxonomy" id="151549"/>
    <lineage>
        <taxon>Eukaryota</taxon>
        <taxon>Metazoa</taxon>
        <taxon>Ecdysozoa</taxon>
        <taxon>Arthropoda</taxon>
        <taxon>Hexapoda</taxon>
        <taxon>Insecta</taxon>
        <taxon>Pterygota</taxon>
        <taxon>Neoptera</taxon>
        <taxon>Endopterygota</taxon>
        <taxon>Lepidoptera</taxon>
        <taxon>Glossata</taxon>
        <taxon>Ditrysia</taxon>
        <taxon>Tineoidea</taxon>
        <taxon>Psychidae</taxon>
        <taxon>Oiketicinae</taxon>
        <taxon>Eumeta</taxon>
    </lineage>
</organism>
<dbReference type="AlphaFoldDB" id="A0A4C1V557"/>
<reference evidence="2 3" key="1">
    <citation type="journal article" date="2019" name="Commun. Biol.">
        <title>The bagworm genome reveals a unique fibroin gene that provides high tensile strength.</title>
        <authorList>
            <person name="Kono N."/>
            <person name="Nakamura H."/>
            <person name="Ohtoshi R."/>
            <person name="Tomita M."/>
            <person name="Numata K."/>
            <person name="Arakawa K."/>
        </authorList>
    </citation>
    <scope>NUCLEOTIDE SEQUENCE [LARGE SCALE GENOMIC DNA]</scope>
</reference>
<evidence type="ECO:0000313" key="2">
    <source>
        <dbReference type="EMBL" id="GBP33496.1"/>
    </source>
</evidence>
<dbReference type="Proteomes" id="UP000299102">
    <property type="component" value="Unassembled WGS sequence"/>
</dbReference>
<name>A0A4C1V557_EUMVA</name>
<keyword evidence="3" id="KW-1185">Reference proteome</keyword>
<proteinExistence type="predicted"/>
<gene>
    <name evidence="2" type="ORF">EVAR_23899_1</name>
</gene>